<dbReference type="RefSeq" id="WP_244803469.1">
    <property type="nucleotide sequence ID" value="NZ_JALIEA010000011.1"/>
</dbReference>
<name>A0A9X2AYP8_9CORY</name>
<dbReference type="AlphaFoldDB" id="A0A9X2AYP8"/>
<keyword evidence="2" id="KW-0732">Signal</keyword>
<proteinExistence type="predicted"/>
<evidence type="ECO:0000256" key="1">
    <source>
        <dbReference type="SAM" id="MobiDB-lite"/>
    </source>
</evidence>
<protein>
    <submittedName>
        <fullName evidence="3">Esterase family protein</fullName>
    </submittedName>
</protein>
<sequence>MNKRAIARVTAAAVATALPLSVISVLGTGAAVAGEALTTAAQSETGDGRPASDFRDAATVNDPFPTRAAAEQRNYVEESKAAWRDYVYQAEDGSNEAEQATWKAGDRYKRMEERLVHSEAMNRDIPIVTIRARDDHANAPTIYLLNGADGGEGAANWLRQTNAVDFYGNQIGNVNVVIPMEGAFSYYTDWEQPNATLDKGGKKQAWETFLVQELPGPMESALGTSNPNRSIIGMSMTGSTTLVYGEKYSGFYDSIGAYSGCAATSGEAARTVDIVLDRGNATYEQMWGDRNGAVALENDALANAADLKDQHNVYVSSSTGLMGEHDVPSGDRLNGFLPGSITPAVEGGAIEAVTNVCTHMLKSKTDAAGITRESNNLVYNFRNTGTHQWGYWQDDMFDSWPTISEGLFPGNGAEAVRQRDAGKADYLQKNPGMGARGSTPVSSLIPLQESVSDALAEQYGEAAE</sequence>
<dbReference type="SUPFAM" id="SSF53474">
    <property type="entry name" value="alpha/beta-Hydrolases"/>
    <property type="match status" value="1"/>
</dbReference>
<dbReference type="InterPro" id="IPR029058">
    <property type="entry name" value="AB_hydrolase_fold"/>
</dbReference>
<feature type="region of interest" description="Disordered" evidence="1">
    <location>
        <begin position="40"/>
        <end position="60"/>
    </location>
</feature>
<reference evidence="3" key="1">
    <citation type="submission" date="2022-04" db="EMBL/GenBank/DDBJ databases">
        <title>Corynebacterium kalidii LD5P10.</title>
        <authorList>
            <person name="Sun J.Q."/>
        </authorList>
    </citation>
    <scope>NUCLEOTIDE SEQUENCE</scope>
    <source>
        <strain evidence="3">LD5P10</strain>
    </source>
</reference>
<dbReference type="Gene3D" id="3.40.50.1820">
    <property type="entry name" value="alpha/beta hydrolase"/>
    <property type="match status" value="1"/>
</dbReference>
<organism evidence="3 4">
    <name type="scientific">Corynebacterium kalidii</name>
    <dbReference type="NCBI Taxonomy" id="2931982"/>
    <lineage>
        <taxon>Bacteria</taxon>
        <taxon>Bacillati</taxon>
        <taxon>Actinomycetota</taxon>
        <taxon>Actinomycetes</taxon>
        <taxon>Mycobacteriales</taxon>
        <taxon>Corynebacteriaceae</taxon>
        <taxon>Corynebacterium</taxon>
    </lineage>
</organism>
<comment type="caution">
    <text evidence="3">The sequence shown here is derived from an EMBL/GenBank/DDBJ whole genome shotgun (WGS) entry which is preliminary data.</text>
</comment>
<evidence type="ECO:0000313" key="4">
    <source>
        <dbReference type="Proteomes" id="UP001139207"/>
    </source>
</evidence>
<evidence type="ECO:0000256" key="2">
    <source>
        <dbReference type="SAM" id="SignalP"/>
    </source>
</evidence>
<accession>A0A9X2AYP8</accession>
<dbReference type="Pfam" id="PF00756">
    <property type="entry name" value="Esterase"/>
    <property type="match status" value="1"/>
</dbReference>
<feature type="chain" id="PRO_5040888368" evidence="2">
    <location>
        <begin position="34"/>
        <end position="464"/>
    </location>
</feature>
<feature type="compositionally biased region" description="Basic and acidic residues" evidence="1">
    <location>
        <begin position="46"/>
        <end position="56"/>
    </location>
</feature>
<gene>
    <name evidence="3" type="ORF">MUN33_03140</name>
</gene>
<dbReference type="InterPro" id="IPR000801">
    <property type="entry name" value="Esterase-like"/>
</dbReference>
<dbReference type="EMBL" id="JALIEA010000011">
    <property type="protein sequence ID" value="MCJ7857712.1"/>
    <property type="molecule type" value="Genomic_DNA"/>
</dbReference>
<feature type="signal peptide" evidence="2">
    <location>
        <begin position="1"/>
        <end position="33"/>
    </location>
</feature>
<dbReference type="Proteomes" id="UP001139207">
    <property type="component" value="Unassembled WGS sequence"/>
</dbReference>
<keyword evidence="4" id="KW-1185">Reference proteome</keyword>
<evidence type="ECO:0000313" key="3">
    <source>
        <dbReference type="EMBL" id="MCJ7857712.1"/>
    </source>
</evidence>